<organism evidence="2 3">
    <name type="scientific">Sulfobacillus thermosulfidooxidans (strain DSM 9293 / VKM B-1269 / AT-1)</name>
    <dbReference type="NCBI Taxonomy" id="929705"/>
    <lineage>
        <taxon>Bacteria</taxon>
        <taxon>Bacillati</taxon>
        <taxon>Bacillota</taxon>
        <taxon>Clostridia</taxon>
        <taxon>Eubacteriales</taxon>
        <taxon>Clostridiales Family XVII. Incertae Sedis</taxon>
        <taxon>Sulfobacillus</taxon>
    </lineage>
</organism>
<dbReference type="SUPFAM" id="SSF46689">
    <property type="entry name" value="Homeodomain-like"/>
    <property type="match status" value="1"/>
</dbReference>
<dbReference type="EMBL" id="FWWY01000001">
    <property type="protein sequence ID" value="SMC02183.1"/>
    <property type="molecule type" value="Genomic_DNA"/>
</dbReference>
<evidence type="ECO:0000313" key="3">
    <source>
        <dbReference type="Proteomes" id="UP000192660"/>
    </source>
</evidence>
<dbReference type="Proteomes" id="UP000192660">
    <property type="component" value="Unassembled WGS sequence"/>
</dbReference>
<reference evidence="3" key="1">
    <citation type="submission" date="2017-04" db="EMBL/GenBank/DDBJ databases">
        <authorList>
            <person name="Varghese N."/>
            <person name="Submissions S."/>
        </authorList>
    </citation>
    <scope>NUCLEOTIDE SEQUENCE [LARGE SCALE GENOMIC DNA]</scope>
    <source>
        <strain evidence="3">DSM 9293</strain>
    </source>
</reference>
<dbReference type="InterPro" id="IPR009057">
    <property type="entry name" value="Homeodomain-like_sf"/>
</dbReference>
<protein>
    <submittedName>
        <fullName evidence="2">Transposase</fullName>
    </submittedName>
</protein>
<accession>A0A1W1W8W2</accession>
<dbReference type="AlphaFoldDB" id="A0A1W1W8W2"/>
<evidence type="ECO:0000313" key="2">
    <source>
        <dbReference type="EMBL" id="SMC02183.1"/>
    </source>
</evidence>
<sequence length="121" mass="14183">MCTKSHTDSPEFKQQIVQEAQDTQNAPWVARRHQLSPSMVRRWVHEAVKSAHHPHRFNLQYLDNSPARMTFHMFHAAIATPPGLSARQPLHHLRTRDPLRHPDHHPVRRHGREEIAVEKLI</sequence>
<dbReference type="Pfam" id="PF13518">
    <property type="entry name" value="HTH_28"/>
    <property type="match status" value="1"/>
</dbReference>
<name>A0A1W1W8W2_SULTA</name>
<gene>
    <name evidence="2" type="ORF">SAMN00768000_0401</name>
</gene>
<proteinExistence type="predicted"/>
<feature type="domain" description="Insertion element IS150 protein InsJ-like helix-turn-helix" evidence="1">
    <location>
        <begin position="12"/>
        <end position="45"/>
    </location>
</feature>
<evidence type="ECO:0000259" key="1">
    <source>
        <dbReference type="Pfam" id="PF13518"/>
    </source>
</evidence>
<dbReference type="InterPro" id="IPR055247">
    <property type="entry name" value="InsJ-like_HTH"/>
</dbReference>
<dbReference type="RefSeq" id="WP_020376275.1">
    <property type="nucleotide sequence ID" value="NZ_FWWY01000001.1"/>
</dbReference>
<keyword evidence="3" id="KW-1185">Reference proteome</keyword>